<dbReference type="SUPFAM" id="SSF54695">
    <property type="entry name" value="POZ domain"/>
    <property type="match status" value="1"/>
</dbReference>
<sequence length="567" mass="63117">MENGDIFEFESRAHNSSLIAELANLRDDCCLCDVTLMAEGVRVNAHRVVLAAYSDYFKKMFTIDMLEMRQREIEVFDVEGATLEAIVTFCYSGKIQISDSNIANVLHAACLFQLGEVQEACCEFLKKQLHPSNCLGIRALADKHSCPELVRCADAYISRNFQDILCTEEFCQLPVSQLVYLISSIERGVSSEEQVFFAVLKWVEFDLSSRKQLLSKLMEHVRLSLCRPEFLVNTVSENKLVMEDAACHKLVDKAKNDLILQLSALEGPVAKRKRTGACDVGAGVIYVVGGIIDRSVESLDPDSDNPVWQYVAPLNKVRYDFGVAVIDRIIYAVCGRTDKGRLNSIERYHPAVDKWFFDAAPSPLRRSSLDVAALDGSLYALGGFIGDDIHSVDIVKCYDVRRDQWTSVASMGFKRAGLSVSVLDGCLYAIGGSSGSQFSPDDRPSNKVERLDPRIGRWEGVSSMITPRFDHGSAVLHGQLYAAGGHNNAIPILNSVEKYDPRANRWISVADMSRNRYFVRLVAVNGKLYAIGGDTVEKYDPETNQWEDHSNMNSVRCRCSVGVVPNT</sequence>
<keyword evidence="2" id="KW-0880">Kelch repeat</keyword>
<dbReference type="SMART" id="SM00612">
    <property type="entry name" value="Kelch"/>
    <property type="match status" value="6"/>
</dbReference>
<comment type="pathway">
    <text evidence="1">Protein modification; protein ubiquitination.</text>
</comment>
<evidence type="ECO:0000259" key="5">
    <source>
        <dbReference type="PROSITE" id="PS50097"/>
    </source>
</evidence>
<dbReference type="PANTHER" id="PTHR24412">
    <property type="entry name" value="KELCH PROTEIN"/>
    <property type="match status" value="1"/>
</dbReference>
<dbReference type="AlphaFoldDB" id="A0A7I4Z0U0"/>
<dbReference type="SMART" id="SM00225">
    <property type="entry name" value="BTB"/>
    <property type="match status" value="1"/>
</dbReference>
<evidence type="ECO:0000256" key="1">
    <source>
        <dbReference type="ARBA" id="ARBA00004906"/>
    </source>
</evidence>
<dbReference type="Proteomes" id="UP000025227">
    <property type="component" value="Unplaced"/>
</dbReference>
<dbReference type="InterPro" id="IPR011043">
    <property type="entry name" value="Gal_Oxase/kelch_b-propeller"/>
</dbReference>
<dbReference type="InterPro" id="IPR011705">
    <property type="entry name" value="BACK"/>
</dbReference>
<evidence type="ECO:0000313" key="6">
    <source>
        <dbReference type="Proteomes" id="UP000025227"/>
    </source>
</evidence>
<organism evidence="6 7">
    <name type="scientific">Haemonchus contortus</name>
    <name type="common">Barber pole worm</name>
    <dbReference type="NCBI Taxonomy" id="6289"/>
    <lineage>
        <taxon>Eukaryota</taxon>
        <taxon>Metazoa</taxon>
        <taxon>Ecdysozoa</taxon>
        <taxon>Nematoda</taxon>
        <taxon>Chromadorea</taxon>
        <taxon>Rhabditida</taxon>
        <taxon>Rhabditina</taxon>
        <taxon>Rhabditomorpha</taxon>
        <taxon>Strongyloidea</taxon>
        <taxon>Trichostrongylidae</taxon>
        <taxon>Haemonchus</taxon>
    </lineage>
</organism>
<dbReference type="WBParaSite" id="HCON_00166200-00001">
    <property type="protein sequence ID" value="HCON_00166200-00001"/>
    <property type="gene ID" value="HCON_00166200"/>
</dbReference>
<evidence type="ECO:0000313" key="7">
    <source>
        <dbReference type="WBParaSite" id="HCON_00166200-00001"/>
    </source>
</evidence>
<dbReference type="Gene3D" id="3.30.710.10">
    <property type="entry name" value="Potassium Channel Kv1.1, Chain A"/>
    <property type="match status" value="1"/>
</dbReference>
<dbReference type="SMART" id="SM00875">
    <property type="entry name" value="BACK"/>
    <property type="match status" value="1"/>
</dbReference>
<dbReference type="InterPro" id="IPR017096">
    <property type="entry name" value="BTB-kelch_protein"/>
</dbReference>
<dbReference type="SUPFAM" id="SSF50965">
    <property type="entry name" value="Galactose oxidase, central domain"/>
    <property type="match status" value="1"/>
</dbReference>
<proteinExistence type="predicted"/>
<name>A0A7I4Z0U0_HAECO</name>
<dbReference type="Pfam" id="PF01344">
    <property type="entry name" value="Kelch_1"/>
    <property type="match status" value="5"/>
</dbReference>
<dbReference type="PROSITE" id="PS50097">
    <property type="entry name" value="BTB"/>
    <property type="match status" value="1"/>
</dbReference>
<reference evidence="7" key="1">
    <citation type="submission" date="2020-12" db="UniProtKB">
        <authorList>
            <consortium name="WormBaseParasite"/>
        </authorList>
    </citation>
    <scope>IDENTIFICATION</scope>
    <source>
        <strain evidence="7">MHco3</strain>
    </source>
</reference>
<dbReference type="InterPro" id="IPR015915">
    <property type="entry name" value="Kelch-typ_b-propeller"/>
</dbReference>
<feature type="domain" description="BTB" evidence="5">
    <location>
        <begin position="32"/>
        <end position="99"/>
    </location>
</feature>
<accession>A0A7I4Z0U0</accession>
<dbReference type="PIRSF" id="PIRSF037037">
    <property type="entry name" value="Kelch-like_protein_gigaxonin"/>
    <property type="match status" value="1"/>
</dbReference>
<evidence type="ECO:0000256" key="3">
    <source>
        <dbReference type="ARBA" id="ARBA00022737"/>
    </source>
</evidence>
<keyword evidence="4" id="KW-0833">Ubl conjugation pathway</keyword>
<dbReference type="InterPro" id="IPR006652">
    <property type="entry name" value="Kelch_1"/>
</dbReference>
<keyword evidence="6" id="KW-1185">Reference proteome</keyword>
<dbReference type="Pfam" id="PF07707">
    <property type="entry name" value="BACK"/>
    <property type="match status" value="1"/>
</dbReference>
<keyword evidence="3" id="KW-0677">Repeat</keyword>
<evidence type="ECO:0000256" key="2">
    <source>
        <dbReference type="ARBA" id="ARBA00022441"/>
    </source>
</evidence>
<dbReference type="Gene3D" id="1.25.40.420">
    <property type="match status" value="1"/>
</dbReference>
<dbReference type="Gene3D" id="2.120.10.80">
    <property type="entry name" value="Kelch-type beta propeller"/>
    <property type="match status" value="2"/>
</dbReference>
<dbReference type="InterPro" id="IPR011333">
    <property type="entry name" value="SKP1/BTB/POZ_sf"/>
</dbReference>
<evidence type="ECO:0000256" key="4">
    <source>
        <dbReference type="ARBA" id="ARBA00022786"/>
    </source>
</evidence>
<dbReference type="PANTHER" id="PTHR24412:SF441">
    <property type="entry name" value="KELCH-LIKE PROTEIN 28"/>
    <property type="match status" value="1"/>
</dbReference>
<protein>
    <submittedName>
        <fullName evidence="7">BTB domain-containing protein</fullName>
    </submittedName>
</protein>
<dbReference type="FunFam" id="1.25.40.420:FF:000001">
    <property type="entry name" value="Kelch-like family member 12"/>
    <property type="match status" value="1"/>
</dbReference>
<dbReference type="OrthoDB" id="5856479at2759"/>
<dbReference type="Pfam" id="PF00651">
    <property type="entry name" value="BTB"/>
    <property type="match status" value="1"/>
</dbReference>
<dbReference type="InterPro" id="IPR000210">
    <property type="entry name" value="BTB/POZ_dom"/>
</dbReference>